<keyword evidence="3" id="KW-1185">Reference proteome</keyword>
<organism evidence="2 3">
    <name type="scientific">Mycolicibacterium madagascariense</name>
    <dbReference type="NCBI Taxonomy" id="212765"/>
    <lineage>
        <taxon>Bacteria</taxon>
        <taxon>Bacillati</taxon>
        <taxon>Actinomycetota</taxon>
        <taxon>Actinomycetes</taxon>
        <taxon>Mycobacteriales</taxon>
        <taxon>Mycobacteriaceae</taxon>
        <taxon>Mycolicibacterium</taxon>
    </lineage>
</organism>
<reference evidence="2 3" key="1">
    <citation type="journal article" date="2019" name="Emerg. Microbes Infect.">
        <title>Comprehensive subspecies identification of 175 nontuberculous mycobacteria species based on 7547 genomic profiles.</title>
        <authorList>
            <person name="Matsumoto Y."/>
            <person name="Kinjo T."/>
            <person name="Motooka D."/>
            <person name="Nabeya D."/>
            <person name="Jung N."/>
            <person name="Uechi K."/>
            <person name="Horii T."/>
            <person name="Iida T."/>
            <person name="Fujita J."/>
            <person name="Nakamura S."/>
        </authorList>
    </citation>
    <scope>NUCLEOTIDE SEQUENCE [LARGE SCALE GENOMIC DNA]</scope>
    <source>
        <strain evidence="2 3">JCM 13574</strain>
    </source>
</reference>
<feature type="signal peptide" evidence="1">
    <location>
        <begin position="1"/>
        <end position="27"/>
    </location>
</feature>
<proteinExistence type="predicted"/>
<evidence type="ECO:0008006" key="4">
    <source>
        <dbReference type="Google" id="ProtNLM"/>
    </source>
</evidence>
<accession>A0A7I7XBL0</accession>
<evidence type="ECO:0000313" key="3">
    <source>
        <dbReference type="Proteomes" id="UP000466517"/>
    </source>
</evidence>
<dbReference type="RefSeq" id="WP_163732368.1">
    <property type="nucleotide sequence ID" value="NZ_AP022610.1"/>
</dbReference>
<dbReference type="Proteomes" id="UP000466517">
    <property type="component" value="Chromosome"/>
</dbReference>
<name>A0A7I7XBL0_9MYCO</name>
<evidence type="ECO:0000313" key="2">
    <source>
        <dbReference type="EMBL" id="BBZ26323.1"/>
    </source>
</evidence>
<dbReference type="InterPro" id="IPR032407">
    <property type="entry name" value="MHB"/>
</dbReference>
<dbReference type="KEGG" id="mmag:MMAD_06180"/>
<feature type="chain" id="PRO_5029890646" description="Hemophore-related protein" evidence="1">
    <location>
        <begin position="28"/>
        <end position="112"/>
    </location>
</feature>
<protein>
    <recommendedName>
        <fullName evidence="4">Hemophore-related protein</fullName>
    </recommendedName>
</protein>
<dbReference type="GO" id="GO:0020037">
    <property type="term" value="F:heme binding"/>
    <property type="evidence" value="ECO:0007669"/>
    <property type="project" value="InterPro"/>
</dbReference>
<keyword evidence="1" id="KW-0732">Signal</keyword>
<dbReference type="EMBL" id="AP022610">
    <property type="protein sequence ID" value="BBZ26323.1"/>
    <property type="molecule type" value="Genomic_DNA"/>
</dbReference>
<gene>
    <name evidence="2" type="ORF">MMAD_06180</name>
</gene>
<dbReference type="AlphaFoldDB" id="A0A7I7XBL0"/>
<sequence>MALTKKLALGLGGAAIALVAGSGIASAAPGDAAIVNSTCTYPQVMAALNAKDPAAGAALAGDPAANGFLQGLIAAPPGSPERQQKVDFVRSFPQAAQYNGLINSVASTCNNY</sequence>
<dbReference type="NCBIfam" id="TIGR04529">
    <property type="entry name" value="MTB_hemophore"/>
    <property type="match status" value="1"/>
</dbReference>
<evidence type="ECO:0000256" key="1">
    <source>
        <dbReference type="SAM" id="SignalP"/>
    </source>
</evidence>